<evidence type="ECO:0000256" key="5">
    <source>
        <dbReference type="ARBA" id="ARBA00022840"/>
    </source>
</evidence>
<accession>A0ABX2G6U6</accession>
<dbReference type="SUPFAM" id="SSF52540">
    <property type="entry name" value="P-loop containing nucleoside triphosphate hydrolases"/>
    <property type="match status" value="1"/>
</dbReference>
<keyword evidence="5 7" id="KW-0067">ATP-binding</keyword>
<evidence type="ECO:0000313" key="8">
    <source>
        <dbReference type="Proteomes" id="UP001516061"/>
    </source>
</evidence>
<keyword evidence="3" id="KW-0472">Membrane</keyword>
<dbReference type="EMBL" id="JABSNM010000012">
    <property type="protein sequence ID" value="NRT57113.1"/>
    <property type="molecule type" value="Genomic_DNA"/>
</dbReference>
<dbReference type="PANTHER" id="PTHR46743">
    <property type="entry name" value="TEICHOIC ACIDS EXPORT ATP-BINDING PROTEIN TAGH"/>
    <property type="match status" value="1"/>
</dbReference>
<dbReference type="CDD" id="cd03220">
    <property type="entry name" value="ABC_KpsT_Wzt"/>
    <property type="match status" value="1"/>
</dbReference>
<evidence type="ECO:0000256" key="4">
    <source>
        <dbReference type="ARBA" id="ARBA00022741"/>
    </source>
</evidence>
<dbReference type="PROSITE" id="PS50893">
    <property type="entry name" value="ABC_TRANSPORTER_2"/>
    <property type="match status" value="1"/>
</dbReference>
<keyword evidence="2" id="KW-0813">Transport</keyword>
<protein>
    <submittedName>
        <fullName evidence="7">Capsular polysaccharide transport system ATP-binding protein</fullName>
    </submittedName>
</protein>
<keyword evidence="3" id="KW-1003">Cell membrane</keyword>
<gene>
    <name evidence="7" type="ORF">HNQ01_002862</name>
</gene>
<dbReference type="Proteomes" id="UP001516061">
    <property type="component" value="Unassembled WGS sequence"/>
</dbReference>
<name>A0ABX2G6U6_9BURK</name>
<dbReference type="InterPro" id="IPR003439">
    <property type="entry name" value="ABC_transporter-like_ATP-bd"/>
</dbReference>
<dbReference type="SMART" id="SM00382">
    <property type="entry name" value="AAA"/>
    <property type="match status" value="1"/>
</dbReference>
<keyword evidence="4" id="KW-0547">Nucleotide-binding</keyword>
<dbReference type="PROSITE" id="PS00211">
    <property type="entry name" value="ABC_TRANSPORTER_1"/>
    <property type="match status" value="1"/>
</dbReference>
<dbReference type="InterPro" id="IPR050683">
    <property type="entry name" value="Bact_Polysacc_Export_ATP-bd"/>
</dbReference>
<dbReference type="RefSeq" id="WP_286180817.1">
    <property type="nucleotide sequence ID" value="NZ_JABSNM010000012.1"/>
</dbReference>
<dbReference type="InterPro" id="IPR015860">
    <property type="entry name" value="ABC_transpr_TagH-like"/>
</dbReference>
<dbReference type="InterPro" id="IPR027417">
    <property type="entry name" value="P-loop_NTPase"/>
</dbReference>
<evidence type="ECO:0000256" key="2">
    <source>
        <dbReference type="ARBA" id="ARBA00022448"/>
    </source>
</evidence>
<dbReference type="GO" id="GO:0005524">
    <property type="term" value="F:ATP binding"/>
    <property type="evidence" value="ECO:0007669"/>
    <property type="project" value="UniProtKB-KW"/>
</dbReference>
<reference evidence="7 8" key="1">
    <citation type="submission" date="2020-05" db="EMBL/GenBank/DDBJ databases">
        <title>Genomic Encyclopedia of Type Strains, Phase IV (KMG-V): Genome sequencing to study the core and pangenomes of soil and plant-associated prokaryotes.</title>
        <authorList>
            <person name="Whitman W."/>
        </authorList>
    </citation>
    <scope>NUCLEOTIDE SEQUENCE [LARGE SCALE GENOMIC DNA]</scope>
    <source>
        <strain evidence="7 8">C29</strain>
    </source>
</reference>
<evidence type="ECO:0000256" key="1">
    <source>
        <dbReference type="ARBA" id="ARBA00005417"/>
    </source>
</evidence>
<proteinExistence type="inferred from homology"/>
<comment type="similarity">
    <text evidence="1">Belongs to the ABC transporter superfamily.</text>
</comment>
<dbReference type="PANTHER" id="PTHR46743:SF2">
    <property type="entry name" value="TEICHOIC ACIDS EXPORT ATP-BINDING PROTEIN TAGH"/>
    <property type="match status" value="1"/>
</dbReference>
<keyword evidence="8" id="KW-1185">Reference proteome</keyword>
<evidence type="ECO:0000259" key="6">
    <source>
        <dbReference type="PROSITE" id="PS50893"/>
    </source>
</evidence>
<evidence type="ECO:0000256" key="3">
    <source>
        <dbReference type="ARBA" id="ARBA00022475"/>
    </source>
</evidence>
<feature type="domain" description="ABC transporter" evidence="6">
    <location>
        <begin position="7"/>
        <end position="229"/>
    </location>
</feature>
<dbReference type="InterPro" id="IPR017871">
    <property type="entry name" value="ABC_transporter-like_CS"/>
</dbReference>
<sequence>MADTAMIEIRHLCKSYPTRLGRRHVFRDFSLSIPDDANVGLIGPNGAGKSTLMRLLGGLELPDAGRIDSDRRISWPIGLAGGLQGSLTGRDNVRFVCRIHAADTRRMRETLAFVEDFAEIGEAFDLPVKTYSSGMRSRLMFGLAMAFDFDTYLIDEVTAVGDAAFRSKSRELLEQRLGRSRVIYTSHNMDEIARLCQRVVVLRPGAAPTVHDSVREGIAAYQQIARRRAAPAAPAVTAPEVAP</sequence>
<evidence type="ECO:0000313" key="7">
    <source>
        <dbReference type="EMBL" id="NRT57113.1"/>
    </source>
</evidence>
<organism evidence="7 8">
    <name type="scientific">Sphaerotilus uruguayifluvii</name>
    <dbReference type="NCBI Taxonomy" id="2735897"/>
    <lineage>
        <taxon>Bacteria</taxon>
        <taxon>Pseudomonadati</taxon>
        <taxon>Pseudomonadota</taxon>
        <taxon>Betaproteobacteria</taxon>
        <taxon>Burkholderiales</taxon>
        <taxon>Sphaerotilaceae</taxon>
        <taxon>Sphaerotilus</taxon>
    </lineage>
</organism>
<dbReference type="InterPro" id="IPR003593">
    <property type="entry name" value="AAA+_ATPase"/>
</dbReference>
<dbReference type="Gene3D" id="3.40.50.300">
    <property type="entry name" value="P-loop containing nucleotide triphosphate hydrolases"/>
    <property type="match status" value="1"/>
</dbReference>
<comment type="caution">
    <text evidence="7">The sequence shown here is derived from an EMBL/GenBank/DDBJ whole genome shotgun (WGS) entry which is preliminary data.</text>
</comment>
<dbReference type="Pfam" id="PF00005">
    <property type="entry name" value="ABC_tran"/>
    <property type="match status" value="1"/>
</dbReference>